<dbReference type="Proteomes" id="UP001500190">
    <property type="component" value="Unassembled WGS sequence"/>
</dbReference>
<gene>
    <name evidence="2" type="ORF">GCM10009742_05270</name>
</gene>
<proteinExistence type="predicted"/>
<evidence type="ECO:0008006" key="4">
    <source>
        <dbReference type="Google" id="ProtNLM"/>
    </source>
</evidence>
<feature type="region of interest" description="Disordered" evidence="1">
    <location>
        <begin position="1"/>
        <end position="77"/>
    </location>
</feature>
<dbReference type="Pfam" id="PF05800">
    <property type="entry name" value="GvpO"/>
    <property type="match status" value="1"/>
</dbReference>
<dbReference type="RefSeq" id="WP_344187712.1">
    <property type="nucleotide sequence ID" value="NZ_BAAAND010000001.1"/>
</dbReference>
<sequence length="162" mass="17270">MAAPRKSTTPRKTAAKKSATHSSAAQKRSAAKSTGAENTEAKSTEAKSTAAKSTAARKAPAKARPAAAAPSRDGARLRDVVLRSTGELAELIGLQPEGVVAVELDGDGGDDRQWRVQVEVVESHRIPETTDILAIYELVAGSNGELLSYRRLSRYVRGRFEE</sequence>
<name>A0ABN2CY57_9ACTN</name>
<evidence type="ECO:0000313" key="3">
    <source>
        <dbReference type="Proteomes" id="UP001500190"/>
    </source>
</evidence>
<keyword evidence="3" id="KW-1185">Reference proteome</keyword>
<organism evidence="2 3">
    <name type="scientific">Kribbella karoonensis</name>
    <dbReference type="NCBI Taxonomy" id="324851"/>
    <lineage>
        <taxon>Bacteria</taxon>
        <taxon>Bacillati</taxon>
        <taxon>Actinomycetota</taxon>
        <taxon>Actinomycetes</taxon>
        <taxon>Propionibacteriales</taxon>
        <taxon>Kribbellaceae</taxon>
        <taxon>Kribbella</taxon>
    </lineage>
</organism>
<evidence type="ECO:0000313" key="2">
    <source>
        <dbReference type="EMBL" id="GAA1566727.1"/>
    </source>
</evidence>
<protein>
    <recommendedName>
        <fullName evidence="4">Gas vesicle protein GvpO</fullName>
    </recommendedName>
</protein>
<comment type="caution">
    <text evidence="2">The sequence shown here is derived from an EMBL/GenBank/DDBJ whole genome shotgun (WGS) entry which is preliminary data.</text>
</comment>
<feature type="compositionally biased region" description="Low complexity" evidence="1">
    <location>
        <begin position="20"/>
        <end position="33"/>
    </location>
</feature>
<feature type="compositionally biased region" description="Polar residues" evidence="1">
    <location>
        <begin position="1"/>
        <end position="11"/>
    </location>
</feature>
<feature type="compositionally biased region" description="Low complexity" evidence="1">
    <location>
        <begin position="46"/>
        <end position="72"/>
    </location>
</feature>
<dbReference type="EMBL" id="BAAAND010000001">
    <property type="protein sequence ID" value="GAA1566727.1"/>
    <property type="molecule type" value="Genomic_DNA"/>
</dbReference>
<evidence type="ECO:0000256" key="1">
    <source>
        <dbReference type="SAM" id="MobiDB-lite"/>
    </source>
</evidence>
<reference evidence="2 3" key="1">
    <citation type="journal article" date="2019" name="Int. J. Syst. Evol. Microbiol.">
        <title>The Global Catalogue of Microorganisms (GCM) 10K type strain sequencing project: providing services to taxonomists for standard genome sequencing and annotation.</title>
        <authorList>
            <consortium name="The Broad Institute Genomics Platform"/>
            <consortium name="The Broad Institute Genome Sequencing Center for Infectious Disease"/>
            <person name="Wu L."/>
            <person name="Ma J."/>
        </authorList>
    </citation>
    <scope>NUCLEOTIDE SEQUENCE [LARGE SCALE GENOMIC DNA]</scope>
    <source>
        <strain evidence="2 3">JCM 14304</strain>
    </source>
</reference>
<dbReference type="InterPro" id="IPR008634">
    <property type="entry name" value="Gas-vesicle_GvpO"/>
</dbReference>
<accession>A0ABN2CY57</accession>